<dbReference type="InterPro" id="IPR007345">
    <property type="entry name" value="Polysacch_pyruvyl_Trfase"/>
</dbReference>
<dbReference type="Pfam" id="PF04230">
    <property type="entry name" value="PS_pyruv_trans"/>
    <property type="match status" value="1"/>
</dbReference>
<name>A0A921LQG1_9ACTN</name>
<protein>
    <submittedName>
        <fullName evidence="2">Polysaccharide pyruvyl transferase family protein</fullName>
    </submittedName>
</protein>
<dbReference type="Proteomes" id="UP000746751">
    <property type="component" value="Unassembled WGS sequence"/>
</dbReference>
<evidence type="ECO:0000313" key="2">
    <source>
        <dbReference type="EMBL" id="HJG29919.1"/>
    </source>
</evidence>
<reference evidence="2" key="1">
    <citation type="journal article" date="2021" name="PeerJ">
        <title>Extensive microbial diversity within the chicken gut microbiome revealed by metagenomics and culture.</title>
        <authorList>
            <person name="Gilroy R."/>
            <person name="Ravi A."/>
            <person name="Getino M."/>
            <person name="Pursley I."/>
            <person name="Horton D.L."/>
            <person name="Alikhan N.F."/>
            <person name="Baker D."/>
            <person name="Gharbi K."/>
            <person name="Hall N."/>
            <person name="Watson M."/>
            <person name="Adriaenssens E.M."/>
            <person name="Foster-Nyarko E."/>
            <person name="Jarju S."/>
            <person name="Secka A."/>
            <person name="Antonio M."/>
            <person name="Oren A."/>
            <person name="Chaudhuri R.R."/>
            <person name="La Ragione R."/>
            <person name="Hildebrand F."/>
            <person name="Pallen M.J."/>
        </authorList>
    </citation>
    <scope>NUCLEOTIDE SEQUENCE</scope>
    <source>
        <strain evidence="2">ChiGjej2B2-7701</strain>
    </source>
</reference>
<evidence type="ECO:0000259" key="1">
    <source>
        <dbReference type="Pfam" id="PF04230"/>
    </source>
</evidence>
<dbReference type="AlphaFoldDB" id="A0A921LQG1"/>
<dbReference type="GO" id="GO:0016740">
    <property type="term" value="F:transferase activity"/>
    <property type="evidence" value="ECO:0007669"/>
    <property type="project" value="UniProtKB-KW"/>
</dbReference>
<feature type="domain" description="Polysaccharide pyruvyl transferase" evidence="1">
    <location>
        <begin position="24"/>
        <end position="276"/>
    </location>
</feature>
<proteinExistence type="predicted"/>
<dbReference type="EMBL" id="DYVF01000007">
    <property type="protein sequence ID" value="HJG29919.1"/>
    <property type="molecule type" value="Genomic_DNA"/>
</dbReference>
<gene>
    <name evidence="2" type="ORF">K8U80_00820</name>
</gene>
<reference evidence="2" key="2">
    <citation type="submission" date="2021-09" db="EMBL/GenBank/DDBJ databases">
        <authorList>
            <person name="Gilroy R."/>
        </authorList>
    </citation>
    <scope>NUCLEOTIDE SEQUENCE</scope>
    <source>
        <strain evidence="2">ChiGjej2B2-7701</strain>
    </source>
</reference>
<keyword evidence="2" id="KW-0808">Transferase</keyword>
<sequence length="326" mass="37469">MKKILGESHRNQVVLFDPACASQNIGDEIISSSAQRWINPLFEGDFIMRVSTHQKMSFRYRRYLNDSKAYFVLGSNLLKSGMLFGFRQWDVSLADSLQIHDAILVGCGWHAYEKRVGLYSTLLFRSILSKELYQSVRDEYTKAQLESMGFSNVLNTACATMWGFTPDFCEAIPRQRATNVITTITDYNQDPVRDEQMLATLLNEYETVSIWLQGNGDRKYASSLPSFAKCELIPSTLKEFDVALDANDVDYVGTRLHGGIRALQHGRRALIIAIDNRAREKHHDFNIPTLERDDMDDLNDWIEGERATDIRIPMREIEQFLSQFKK</sequence>
<organism evidence="2 3">
    <name type="scientific">Collinsella ihumii</name>
    <dbReference type="NCBI Taxonomy" id="1720204"/>
    <lineage>
        <taxon>Bacteria</taxon>
        <taxon>Bacillati</taxon>
        <taxon>Actinomycetota</taxon>
        <taxon>Coriobacteriia</taxon>
        <taxon>Coriobacteriales</taxon>
        <taxon>Coriobacteriaceae</taxon>
        <taxon>Collinsella</taxon>
    </lineage>
</organism>
<evidence type="ECO:0000313" key="3">
    <source>
        <dbReference type="Proteomes" id="UP000746751"/>
    </source>
</evidence>
<accession>A0A921LQG1</accession>
<comment type="caution">
    <text evidence="2">The sequence shown here is derived from an EMBL/GenBank/DDBJ whole genome shotgun (WGS) entry which is preliminary data.</text>
</comment>